<evidence type="ECO:0000256" key="7">
    <source>
        <dbReference type="ARBA" id="ARBA00014944"/>
    </source>
</evidence>
<name>A0ABR5TMP6_9BACL</name>
<evidence type="ECO:0000256" key="15">
    <source>
        <dbReference type="ARBA" id="ARBA00023264"/>
    </source>
</evidence>
<evidence type="ECO:0000256" key="6">
    <source>
        <dbReference type="ARBA" id="ARBA00013170"/>
    </source>
</evidence>
<evidence type="ECO:0000313" key="20">
    <source>
        <dbReference type="EMBL" id="KXB58602.1"/>
    </source>
</evidence>
<keyword evidence="12" id="KW-0443">Lipid metabolism</keyword>
<dbReference type="InterPro" id="IPR004570">
    <property type="entry name" value="Phosphatidylglycerol_P_synth"/>
</dbReference>
<dbReference type="NCBIfam" id="TIGR00560">
    <property type="entry name" value="pgsA"/>
    <property type="match status" value="1"/>
</dbReference>
<keyword evidence="14" id="KW-0594">Phospholipid biosynthesis</keyword>
<evidence type="ECO:0000256" key="5">
    <source>
        <dbReference type="ARBA" id="ARBA00010441"/>
    </source>
</evidence>
<comment type="pathway">
    <text evidence="4">Lipid metabolism.</text>
</comment>
<dbReference type="EC" id="2.7.8.5" evidence="6 17"/>
<dbReference type="InterPro" id="IPR000462">
    <property type="entry name" value="CDP-OH_P_trans"/>
</dbReference>
<keyword evidence="21" id="KW-1185">Reference proteome</keyword>
<evidence type="ECO:0000256" key="8">
    <source>
        <dbReference type="ARBA" id="ARBA00022516"/>
    </source>
</evidence>
<reference evidence="20 21" key="1">
    <citation type="submission" date="2016-01" db="EMBL/GenBank/DDBJ databases">
        <authorList>
            <person name="Mitreva M."/>
            <person name="Pepin K.H."/>
            <person name="Mihindukulasuriya K.A."/>
            <person name="Fulton R."/>
            <person name="Fronick C."/>
            <person name="O'Laughlin M."/>
            <person name="Miner T."/>
            <person name="Herter B."/>
            <person name="Rosa B.A."/>
            <person name="Cordes M."/>
            <person name="Tomlinson C."/>
            <person name="Wollam A."/>
            <person name="Palsikar V.B."/>
            <person name="Mardis E.R."/>
            <person name="Wilson R.K."/>
        </authorList>
    </citation>
    <scope>NUCLEOTIDE SEQUENCE [LARGE SCALE GENOMIC DNA]</scope>
    <source>
        <strain evidence="20 21">KA00071</strain>
    </source>
</reference>
<dbReference type="InterPro" id="IPR050324">
    <property type="entry name" value="CDP-alcohol_PTase-I"/>
</dbReference>
<feature type="transmembrane region" description="Helical" evidence="19">
    <location>
        <begin position="12"/>
        <end position="29"/>
    </location>
</feature>
<evidence type="ECO:0000256" key="11">
    <source>
        <dbReference type="ARBA" id="ARBA00022989"/>
    </source>
</evidence>
<feature type="transmembrane region" description="Helical" evidence="19">
    <location>
        <begin position="77"/>
        <end position="97"/>
    </location>
</feature>
<comment type="catalytic activity">
    <reaction evidence="16">
        <text>a CDP-1,2-diacyl-sn-glycerol + sn-glycerol 3-phosphate = a 1,2-diacyl-sn-glycero-3-phospho-(1'-sn-glycero-3'-phosphate) + CMP + H(+)</text>
        <dbReference type="Rhea" id="RHEA:12593"/>
        <dbReference type="ChEBI" id="CHEBI:15378"/>
        <dbReference type="ChEBI" id="CHEBI:57597"/>
        <dbReference type="ChEBI" id="CHEBI:58332"/>
        <dbReference type="ChEBI" id="CHEBI:60110"/>
        <dbReference type="ChEBI" id="CHEBI:60377"/>
        <dbReference type="EC" id="2.7.8.5"/>
    </reaction>
</comment>
<organism evidence="20 21">
    <name type="scientific">Gemelliphila asaccharolytica</name>
    <dbReference type="NCBI Taxonomy" id="502393"/>
    <lineage>
        <taxon>Bacteria</taxon>
        <taxon>Bacillati</taxon>
        <taxon>Bacillota</taxon>
        <taxon>Bacilli</taxon>
        <taxon>Bacillales</taxon>
        <taxon>Gemellaceae</taxon>
        <taxon>Gemelliphila</taxon>
    </lineage>
</organism>
<evidence type="ECO:0000256" key="13">
    <source>
        <dbReference type="ARBA" id="ARBA00023136"/>
    </source>
</evidence>
<comment type="function">
    <text evidence="1">This protein catalyzes the committed step to the synthesis of the acidic phospholipids.</text>
</comment>
<accession>A0ABR5TMP6</accession>
<evidence type="ECO:0000256" key="1">
    <source>
        <dbReference type="ARBA" id="ARBA00003973"/>
    </source>
</evidence>
<evidence type="ECO:0000256" key="9">
    <source>
        <dbReference type="ARBA" id="ARBA00022679"/>
    </source>
</evidence>
<feature type="transmembrane region" description="Helical" evidence="19">
    <location>
        <begin position="166"/>
        <end position="183"/>
    </location>
</feature>
<dbReference type="Proteomes" id="UP000070467">
    <property type="component" value="Unassembled WGS sequence"/>
</dbReference>
<dbReference type="InterPro" id="IPR048254">
    <property type="entry name" value="CDP_ALCOHOL_P_TRANSF_CS"/>
</dbReference>
<dbReference type="PROSITE" id="PS00379">
    <property type="entry name" value="CDP_ALCOHOL_P_TRANSF"/>
    <property type="match status" value="1"/>
</dbReference>
<comment type="pathway">
    <text evidence="3">Phospholipid metabolism; phosphatidylglycerol biosynthesis; phosphatidylglycerol from CDP-diacylglycerol: step 1/2.</text>
</comment>
<evidence type="ECO:0000256" key="14">
    <source>
        <dbReference type="ARBA" id="ARBA00023209"/>
    </source>
</evidence>
<evidence type="ECO:0000256" key="18">
    <source>
        <dbReference type="RuleBase" id="RU003750"/>
    </source>
</evidence>
<feature type="transmembrane region" description="Helical" evidence="19">
    <location>
        <begin position="44"/>
        <end position="65"/>
    </location>
</feature>
<evidence type="ECO:0000256" key="10">
    <source>
        <dbReference type="ARBA" id="ARBA00022692"/>
    </source>
</evidence>
<dbReference type="EMBL" id="LSDB01000008">
    <property type="protein sequence ID" value="KXB58602.1"/>
    <property type="molecule type" value="Genomic_DNA"/>
</dbReference>
<keyword evidence="9 18" id="KW-0808">Transferase</keyword>
<dbReference type="Gene3D" id="1.20.120.1760">
    <property type="match status" value="1"/>
</dbReference>
<comment type="caution">
    <text evidence="20">The sequence shown here is derived from an EMBL/GenBank/DDBJ whole genome shotgun (WGS) entry which is preliminary data.</text>
</comment>
<keyword evidence="13 19" id="KW-0472">Membrane</keyword>
<gene>
    <name evidence="20" type="ORF">HMPREF1871_00368</name>
</gene>
<dbReference type="InterPro" id="IPR043130">
    <property type="entry name" value="CDP-OH_PTrfase_TM_dom"/>
</dbReference>
<dbReference type="PANTHER" id="PTHR14269">
    <property type="entry name" value="CDP-DIACYLGLYCEROL--GLYCEROL-3-PHOSPHATE 3-PHOSPHATIDYLTRANSFERASE-RELATED"/>
    <property type="match status" value="1"/>
</dbReference>
<evidence type="ECO:0000256" key="4">
    <source>
        <dbReference type="ARBA" id="ARBA00005189"/>
    </source>
</evidence>
<comment type="subcellular location">
    <subcellularLocation>
        <location evidence="2">Membrane</location>
        <topology evidence="2">Multi-pass membrane protein</topology>
    </subcellularLocation>
</comment>
<keyword evidence="10 19" id="KW-0812">Transmembrane</keyword>
<dbReference type="PANTHER" id="PTHR14269:SF62">
    <property type="entry name" value="CDP-DIACYLGLYCEROL--GLYCEROL-3-PHOSPHATE 3-PHOSPHATIDYLTRANSFERASE 1, CHLOROPLASTIC"/>
    <property type="match status" value="1"/>
</dbReference>
<sequence>MDRHLPNKITILRIILIPIFIFLLLYNFSGEIVLLGSRKIDTNIFMATIIFIIAAITDFLDGYLARKYNLVTNIGKFLDPLADKLLVCSAFIVMIELNLIPSWFVVCVITREFAVTGLRMLALEQGEVIAAGILGKLKTVMQLLAIIFILLGNPIFNYYSIPFDRIVLWLSLILTIISGLEYFKNAIYVFK</sequence>
<keyword evidence="15" id="KW-1208">Phospholipid metabolism</keyword>
<dbReference type="RefSeq" id="WP_066129245.1">
    <property type="nucleotide sequence ID" value="NZ_KQ959861.1"/>
</dbReference>
<evidence type="ECO:0000256" key="17">
    <source>
        <dbReference type="NCBIfam" id="TIGR00560"/>
    </source>
</evidence>
<evidence type="ECO:0000256" key="12">
    <source>
        <dbReference type="ARBA" id="ARBA00023098"/>
    </source>
</evidence>
<evidence type="ECO:0000256" key="19">
    <source>
        <dbReference type="SAM" id="Phobius"/>
    </source>
</evidence>
<evidence type="ECO:0000256" key="3">
    <source>
        <dbReference type="ARBA" id="ARBA00005042"/>
    </source>
</evidence>
<keyword evidence="8" id="KW-0444">Lipid biosynthesis</keyword>
<keyword evidence="11 19" id="KW-1133">Transmembrane helix</keyword>
<evidence type="ECO:0000313" key="21">
    <source>
        <dbReference type="Proteomes" id="UP000070467"/>
    </source>
</evidence>
<comment type="similarity">
    <text evidence="5 18">Belongs to the CDP-alcohol phosphatidyltransferase class-I family.</text>
</comment>
<dbReference type="Pfam" id="PF01066">
    <property type="entry name" value="CDP-OH_P_transf"/>
    <property type="match status" value="1"/>
</dbReference>
<evidence type="ECO:0000256" key="16">
    <source>
        <dbReference type="ARBA" id="ARBA00048586"/>
    </source>
</evidence>
<dbReference type="PIRSF" id="PIRSF000847">
    <property type="entry name" value="Phos_ph_gly_syn"/>
    <property type="match status" value="1"/>
</dbReference>
<protein>
    <recommendedName>
        <fullName evidence="7 17">CDP-diacylglycerol--glycerol-3-phosphate 3-phosphatidyltransferase</fullName>
        <ecNumber evidence="6 17">2.7.8.5</ecNumber>
    </recommendedName>
</protein>
<evidence type="ECO:0000256" key="2">
    <source>
        <dbReference type="ARBA" id="ARBA00004141"/>
    </source>
</evidence>
<proteinExistence type="inferred from homology"/>